<evidence type="ECO:0008006" key="7">
    <source>
        <dbReference type="Google" id="ProtNLM"/>
    </source>
</evidence>
<reference evidence="5" key="1">
    <citation type="submission" date="2020-05" db="EMBL/GenBank/DDBJ databases">
        <title>Mycena genomes resolve the evolution of fungal bioluminescence.</title>
        <authorList>
            <person name="Tsai I.J."/>
        </authorList>
    </citation>
    <scope>NUCLEOTIDE SEQUENCE</scope>
    <source>
        <strain evidence="5">CCC161011</strain>
    </source>
</reference>
<dbReference type="Gene3D" id="2.130.10.80">
    <property type="entry name" value="Galactose oxidase/kelch, beta-propeller"/>
    <property type="match status" value="1"/>
</dbReference>
<evidence type="ECO:0000256" key="2">
    <source>
        <dbReference type="SAM" id="SignalP"/>
    </source>
</evidence>
<organism evidence="5 6">
    <name type="scientific">Mycena venus</name>
    <dbReference type="NCBI Taxonomy" id="2733690"/>
    <lineage>
        <taxon>Eukaryota</taxon>
        <taxon>Fungi</taxon>
        <taxon>Dikarya</taxon>
        <taxon>Basidiomycota</taxon>
        <taxon>Agaricomycotina</taxon>
        <taxon>Agaricomycetes</taxon>
        <taxon>Agaricomycetidae</taxon>
        <taxon>Agaricales</taxon>
        <taxon>Marasmiineae</taxon>
        <taxon>Mycenaceae</taxon>
        <taxon>Mycena</taxon>
    </lineage>
</organism>
<protein>
    <recommendedName>
        <fullName evidence="7">Glyoxal oxidase</fullName>
    </recommendedName>
</protein>
<evidence type="ECO:0000259" key="4">
    <source>
        <dbReference type="Pfam" id="PF09118"/>
    </source>
</evidence>
<dbReference type="InterPro" id="IPR037293">
    <property type="entry name" value="Gal_Oxidase_central_sf"/>
</dbReference>
<dbReference type="AlphaFoldDB" id="A0A8H7D499"/>
<dbReference type="SUPFAM" id="SSF81296">
    <property type="entry name" value="E set domains"/>
    <property type="match status" value="1"/>
</dbReference>
<dbReference type="InterPro" id="IPR011043">
    <property type="entry name" value="Gal_Oxase/kelch_b-propeller"/>
</dbReference>
<comment type="caution">
    <text evidence="5">The sequence shown here is derived from an EMBL/GenBank/DDBJ whole genome shotgun (WGS) entry which is preliminary data.</text>
</comment>
<dbReference type="PANTHER" id="PTHR32208">
    <property type="entry name" value="SECRETED PROTEIN-RELATED"/>
    <property type="match status" value="1"/>
</dbReference>
<dbReference type="InterPro" id="IPR015202">
    <property type="entry name" value="GO-like_E_set"/>
</dbReference>
<dbReference type="EMBL" id="JACAZI010000006">
    <property type="protein sequence ID" value="KAF7358228.1"/>
    <property type="molecule type" value="Genomic_DNA"/>
</dbReference>
<evidence type="ECO:0000256" key="1">
    <source>
        <dbReference type="ARBA" id="ARBA00022729"/>
    </source>
</evidence>
<evidence type="ECO:0000313" key="5">
    <source>
        <dbReference type="EMBL" id="KAF7358228.1"/>
    </source>
</evidence>
<dbReference type="Pfam" id="PF09118">
    <property type="entry name" value="GO-like_E_set"/>
    <property type="match status" value="1"/>
</dbReference>
<dbReference type="SUPFAM" id="SSF50965">
    <property type="entry name" value="Galactose oxidase, central domain"/>
    <property type="match status" value="1"/>
</dbReference>
<dbReference type="Pfam" id="PF07250">
    <property type="entry name" value="Glyoxal_oxid_N"/>
    <property type="match status" value="1"/>
</dbReference>
<dbReference type="InterPro" id="IPR013783">
    <property type="entry name" value="Ig-like_fold"/>
</dbReference>
<dbReference type="CDD" id="cd02851">
    <property type="entry name" value="E_set_GO_C"/>
    <property type="match status" value="1"/>
</dbReference>
<dbReference type="InterPro" id="IPR014756">
    <property type="entry name" value="Ig_E-set"/>
</dbReference>
<accession>A0A8H7D499</accession>
<evidence type="ECO:0000259" key="3">
    <source>
        <dbReference type="Pfam" id="PF07250"/>
    </source>
</evidence>
<dbReference type="Gene3D" id="2.60.40.10">
    <property type="entry name" value="Immunoglobulins"/>
    <property type="match status" value="1"/>
</dbReference>
<dbReference type="PANTHER" id="PTHR32208:SF21">
    <property type="entry name" value="LOW QUALITY PROTEIN: ALDEHYDE OXIDASE GLOX-LIKE"/>
    <property type="match status" value="1"/>
</dbReference>
<feature type="signal peptide" evidence="2">
    <location>
        <begin position="1"/>
        <end position="18"/>
    </location>
</feature>
<feature type="chain" id="PRO_5034588367" description="Glyoxal oxidase" evidence="2">
    <location>
        <begin position="19"/>
        <end position="665"/>
    </location>
</feature>
<proteinExistence type="predicted"/>
<evidence type="ECO:0000313" key="6">
    <source>
        <dbReference type="Proteomes" id="UP000620124"/>
    </source>
</evidence>
<dbReference type="InterPro" id="IPR009880">
    <property type="entry name" value="Glyoxal_oxidase_N"/>
</dbReference>
<feature type="domain" description="Galactose oxidase-like Early set" evidence="4">
    <location>
        <begin position="464"/>
        <end position="568"/>
    </location>
</feature>
<sequence length="665" mass="70841">MFVLVLASLASVVTRSAAQSSGPPTPTILSPPGQPSSTGAIGDFEIVGNSLVSAQQMFLGTLDKVYILDKVENNAAQINGHPAWTSEYALSANTGRTMNAITNTFCAGGAVLGNGTWLNIGGNAAVTYGGANAIDSSGTGPYDDPDGGKSIRTLVPCDDGSCEWIDAQPMTSRRWYPTVETLQDGTAIIIGGCNNGGYVNNANQDNPTYEFYPSTGKPIASPFLSATLPINLYALTFLLPSGRLLMQANRATMMLDPKTHKEYQLDDMPDAVRAYPASAGTLMLPLTPANNWTATILFCGGSDNDNWNQNWDIASFPASNSCVRITPDQSKSYTKDDPMLEARSMTNLVSLPDGRVLCVNGAATGTAGYGNTSWAIGMSYADNPILTPAIYDPAKPAGSRWSRDGLKASTIPRMYHSSAVLLPDGAVLIAGSNPNSDLNVGPNIKYPTEYRVERFYPSYYNARRPQPKGLLSALGYGGPAFDVQLDADDLGGDARNAANASVVIIRTGFSTHNMNMGQRFLQLDSTYTAYGANNTATLHVSQVPPNPAILAPGPALLFVVVNGVPSGGGAGDDWVGDYWAAGDQCDWGPALVELCVGGGWERAASGRKQRGVASYGHWTTTTRTSWTCSRTCTWSTDPFRFRTVNWHNNLARRTIFGLFPLHGIS</sequence>
<gene>
    <name evidence="5" type="ORF">MVEN_00871500</name>
</gene>
<dbReference type="OrthoDB" id="2019572at2759"/>
<name>A0A8H7D499_9AGAR</name>
<feature type="domain" description="Glyoxal oxidase N-terminal" evidence="3">
    <location>
        <begin position="83"/>
        <end position="459"/>
    </location>
</feature>
<keyword evidence="6" id="KW-1185">Reference proteome</keyword>
<keyword evidence="1 2" id="KW-0732">Signal</keyword>
<dbReference type="Proteomes" id="UP000620124">
    <property type="component" value="Unassembled WGS sequence"/>
</dbReference>